<dbReference type="SMART" id="SM00220">
    <property type="entry name" value="S_TKc"/>
    <property type="match status" value="1"/>
</dbReference>
<dbReference type="FunFam" id="1.10.510.10:FF:000240">
    <property type="entry name" value="Lectin-domain containing receptor kinase A4.3"/>
    <property type="match status" value="1"/>
</dbReference>
<dbReference type="InterPro" id="IPR008271">
    <property type="entry name" value="Ser/Thr_kinase_AS"/>
</dbReference>
<keyword evidence="5" id="KW-1003">Cell membrane</keyword>
<dbReference type="PANTHER" id="PTHR27007">
    <property type="match status" value="1"/>
</dbReference>
<dbReference type="InterPro" id="IPR000719">
    <property type="entry name" value="Prot_kinase_dom"/>
</dbReference>
<evidence type="ECO:0000256" key="3">
    <source>
        <dbReference type="ARBA" id="ARBA00008536"/>
    </source>
</evidence>
<feature type="chain" id="PRO_5039914823" description="Protein kinase domain-containing protein" evidence="19">
    <location>
        <begin position="24"/>
        <end position="637"/>
    </location>
</feature>
<evidence type="ECO:0000256" key="4">
    <source>
        <dbReference type="ARBA" id="ARBA00010217"/>
    </source>
</evidence>
<evidence type="ECO:0000256" key="19">
    <source>
        <dbReference type="SAM" id="SignalP"/>
    </source>
</evidence>
<dbReference type="PROSITE" id="PS00308">
    <property type="entry name" value="LECTIN_LEGUME_ALPHA"/>
    <property type="match status" value="1"/>
</dbReference>
<dbReference type="EnsemblPlants" id="MELO3C014950.2.1">
    <property type="protein sequence ID" value="MELO3C014950.2.1"/>
    <property type="gene ID" value="MELO3C014950.2"/>
</dbReference>
<dbReference type="SUPFAM" id="SSF49899">
    <property type="entry name" value="Concanavalin A-like lectins/glucanases"/>
    <property type="match status" value="1"/>
</dbReference>
<keyword evidence="7 18" id="KW-0812">Transmembrane</keyword>
<evidence type="ECO:0000256" key="18">
    <source>
        <dbReference type="SAM" id="Phobius"/>
    </source>
</evidence>
<dbReference type="SUPFAM" id="SSF56112">
    <property type="entry name" value="Protein kinase-like (PK-like)"/>
    <property type="match status" value="1"/>
</dbReference>
<dbReference type="GO" id="GO:0005524">
    <property type="term" value="F:ATP binding"/>
    <property type="evidence" value="ECO:0007669"/>
    <property type="project" value="UniProtKB-UniRule"/>
</dbReference>
<evidence type="ECO:0000256" key="8">
    <source>
        <dbReference type="ARBA" id="ARBA00022729"/>
    </source>
</evidence>
<dbReference type="PROSITE" id="PS00107">
    <property type="entry name" value="PROTEIN_KINASE_ATP"/>
    <property type="match status" value="1"/>
</dbReference>
<evidence type="ECO:0000313" key="21">
    <source>
        <dbReference type="EnsemblPlants" id="MELO3C014950.2.1"/>
    </source>
</evidence>
<keyword evidence="10 17" id="KW-0547">Nucleotide-binding</keyword>
<keyword evidence="8 19" id="KW-0732">Signal</keyword>
<dbReference type="CDD" id="cd14066">
    <property type="entry name" value="STKc_IRAK"/>
    <property type="match status" value="1"/>
</dbReference>
<dbReference type="CDD" id="cd06899">
    <property type="entry name" value="lectin_legume_LecRK_Arcelin_ConA"/>
    <property type="match status" value="1"/>
</dbReference>
<evidence type="ECO:0000256" key="9">
    <source>
        <dbReference type="ARBA" id="ARBA00022734"/>
    </source>
</evidence>
<evidence type="ECO:0000256" key="11">
    <source>
        <dbReference type="ARBA" id="ARBA00022777"/>
    </source>
</evidence>
<evidence type="ECO:0000256" key="10">
    <source>
        <dbReference type="ARBA" id="ARBA00022741"/>
    </source>
</evidence>
<evidence type="ECO:0000256" key="6">
    <source>
        <dbReference type="ARBA" id="ARBA00022679"/>
    </source>
</evidence>
<organism evidence="21">
    <name type="scientific">Cucumis melo</name>
    <name type="common">Muskmelon</name>
    <dbReference type="NCBI Taxonomy" id="3656"/>
    <lineage>
        <taxon>Eukaryota</taxon>
        <taxon>Viridiplantae</taxon>
        <taxon>Streptophyta</taxon>
        <taxon>Embryophyta</taxon>
        <taxon>Tracheophyta</taxon>
        <taxon>Spermatophyta</taxon>
        <taxon>Magnoliopsida</taxon>
        <taxon>eudicotyledons</taxon>
        <taxon>Gunneridae</taxon>
        <taxon>Pentapetalae</taxon>
        <taxon>rosids</taxon>
        <taxon>fabids</taxon>
        <taxon>Cucurbitales</taxon>
        <taxon>Cucurbitaceae</taxon>
        <taxon>Benincaseae</taxon>
        <taxon>Cucumis</taxon>
    </lineage>
</organism>
<dbReference type="InterPro" id="IPR013320">
    <property type="entry name" value="ConA-like_dom_sf"/>
</dbReference>
<dbReference type="FunFam" id="3.30.200.20:FF:000162">
    <property type="entry name" value="Adenine nucleotide alpha hydrolase-like domain kinase"/>
    <property type="match status" value="1"/>
</dbReference>
<dbReference type="GO" id="GO:0004672">
    <property type="term" value="F:protein kinase activity"/>
    <property type="evidence" value="ECO:0007669"/>
    <property type="project" value="InterPro"/>
</dbReference>
<feature type="transmembrane region" description="Helical" evidence="18">
    <location>
        <begin position="250"/>
        <end position="274"/>
    </location>
</feature>
<proteinExistence type="inferred from homology"/>
<dbReference type="PROSITE" id="PS00108">
    <property type="entry name" value="PROTEIN_KINASE_ST"/>
    <property type="match status" value="1"/>
</dbReference>
<comment type="similarity">
    <text evidence="2">Belongs to the leguminous lectin family.</text>
</comment>
<comment type="similarity">
    <text evidence="3">In the N-terminal section; belongs to the leguminous lectin family.</text>
</comment>
<dbReference type="InterPro" id="IPR017441">
    <property type="entry name" value="Protein_kinase_ATP_BS"/>
</dbReference>
<dbReference type="Gene3D" id="1.10.510.10">
    <property type="entry name" value="Transferase(Phosphotransferase) domain 1"/>
    <property type="match status" value="1"/>
</dbReference>
<dbReference type="InterPro" id="IPR011009">
    <property type="entry name" value="Kinase-like_dom_sf"/>
</dbReference>
<evidence type="ECO:0000256" key="14">
    <source>
        <dbReference type="ARBA" id="ARBA00023136"/>
    </source>
</evidence>
<dbReference type="Gene3D" id="3.30.200.20">
    <property type="entry name" value="Phosphorylase Kinase, domain 1"/>
    <property type="match status" value="1"/>
</dbReference>
<evidence type="ECO:0000259" key="20">
    <source>
        <dbReference type="PROSITE" id="PS50011"/>
    </source>
</evidence>
<dbReference type="InterPro" id="IPR001220">
    <property type="entry name" value="Legume_lectin_dom"/>
</dbReference>
<keyword evidence="9" id="KW-0430">Lectin</keyword>
<keyword evidence="13 18" id="KW-1133">Transmembrane helix</keyword>
<dbReference type="GO" id="GO:0002229">
    <property type="term" value="P:defense response to oomycetes"/>
    <property type="evidence" value="ECO:0007669"/>
    <property type="project" value="UniProtKB-ARBA"/>
</dbReference>
<protein>
    <recommendedName>
        <fullName evidence="20">Protein kinase domain-containing protein</fullName>
    </recommendedName>
</protein>
<keyword evidence="14 18" id="KW-0472">Membrane</keyword>
<dbReference type="Gramene" id="MELO3C014950.2.1">
    <property type="protein sequence ID" value="MELO3C014950.2.1"/>
    <property type="gene ID" value="MELO3C014950.2"/>
</dbReference>
<feature type="binding site" evidence="17">
    <location>
        <position position="350"/>
    </location>
    <ligand>
        <name>ATP</name>
        <dbReference type="ChEBI" id="CHEBI:30616"/>
    </ligand>
</feature>
<keyword evidence="12 17" id="KW-0067">ATP-binding</keyword>
<evidence type="ECO:0000256" key="13">
    <source>
        <dbReference type="ARBA" id="ARBA00022989"/>
    </source>
</evidence>
<accession>A0A9I9D9A9</accession>
<evidence type="ECO:0000256" key="17">
    <source>
        <dbReference type="PROSITE-ProRule" id="PRU10141"/>
    </source>
</evidence>
<comment type="subcellular location">
    <subcellularLocation>
        <location evidence="1">Cell membrane</location>
        <topology evidence="1">Single-pass type I membrane protein</topology>
    </subcellularLocation>
</comment>
<evidence type="ECO:0000256" key="12">
    <source>
        <dbReference type="ARBA" id="ARBA00022840"/>
    </source>
</evidence>
<comment type="similarity">
    <text evidence="4">In the C-terminal section; belongs to the protein kinase superfamily. Ser/Thr protein kinase family.</text>
</comment>
<evidence type="ECO:0000256" key="15">
    <source>
        <dbReference type="ARBA" id="ARBA00023170"/>
    </source>
</evidence>
<keyword evidence="15" id="KW-0675">Receptor</keyword>
<feature type="domain" description="Protein kinase" evidence="20">
    <location>
        <begin position="320"/>
        <end position="599"/>
    </location>
</feature>
<keyword evidence="11" id="KW-0418">Kinase</keyword>
<dbReference type="Pfam" id="PF00069">
    <property type="entry name" value="Pkinase"/>
    <property type="match status" value="1"/>
</dbReference>
<evidence type="ECO:0000256" key="5">
    <source>
        <dbReference type="ARBA" id="ARBA00022475"/>
    </source>
</evidence>
<reference evidence="21" key="1">
    <citation type="submission" date="2023-03" db="UniProtKB">
        <authorList>
            <consortium name="EnsemblPlants"/>
        </authorList>
    </citation>
    <scope>IDENTIFICATION</scope>
</reference>
<keyword evidence="16" id="KW-0325">Glycoprotein</keyword>
<dbReference type="Gene3D" id="2.60.120.200">
    <property type="match status" value="1"/>
</dbReference>
<evidence type="ECO:0000256" key="1">
    <source>
        <dbReference type="ARBA" id="ARBA00004251"/>
    </source>
</evidence>
<dbReference type="Pfam" id="PF00139">
    <property type="entry name" value="Lectin_legB"/>
    <property type="match status" value="1"/>
</dbReference>
<evidence type="ECO:0000256" key="16">
    <source>
        <dbReference type="ARBA" id="ARBA00023180"/>
    </source>
</evidence>
<keyword evidence="6" id="KW-0808">Transferase</keyword>
<dbReference type="InterPro" id="IPR000985">
    <property type="entry name" value="Lectin_LegA_CS"/>
</dbReference>
<name>A0A9I9D9A9_CUCME</name>
<dbReference type="PROSITE" id="PS50011">
    <property type="entry name" value="PROTEIN_KINASE_DOM"/>
    <property type="match status" value="1"/>
</dbReference>
<evidence type="ECO:0000256" key="2">
    <source>
        <dbReference type="ARBA" id="ARBA00007606"/>
    </source>
</evidence>
<feature type="signal peptide" evidence="19">
    <location>
        <begin position="1"/>
        <end position="23"/>
    </location>
</feature>
<dbReference type="InterPro" id="IPR050528">
    <property type="entry name" value="L-type_Lectin-RKs"/>
</dbReference>
<dbReference type="AlphaFoldDB" id="A0A9I9D9A9"/>
<sequence>MPMASNLLLIFMLFLFLSPEIHSLSFQINNFHSNSNVVYDGDAKPINESITFNGELGWAIYTQNLLLCDHTNFKTHFSFLMKNNNNSNGGLAFFLAPFEFSPPLNSSPSFLGLYNSTQLIQPSQSQILHVEFDTFPNPEWDPPFKHIGINKNSISSSIYSPWNSTNQKTLVWISYNSTAKNLSVSFNNENNNNYTTLSLQIDLMEILPEKVTIGFSAALVEDLSIEFWEFSSNLDGNYENDNEKSTDMNLLAVLIAWVGVFVIAIISIIIISLIRKKKKDDYEEHGAMKLASIYSDLNKEEALKPRRFSYTYLAMATDNFAKKRKLGEGGFGEVFEARLPGANKTVAVKKIFKSSRQGKREYISEVKIINGMKHKNLVQLIGWCHESSDDSEFLLVYEFMPNGTLHSHLFGDRPPLSWPIRYKISLGLASALLYLHEERENSVVHRDIKSSNVLLDSDFTAKLSDFGLARLAKHELNSKRPKLVGTFGYMAPEYISSRQASKESDIFSYGVVLLEIVSGKKCCDHSGKGLIELAWDAYGRGELVKAILDKKLGVEFVEEREVERLSMVGLWCVHPDSTQRPSIKQVIQVLSFQEAMPNLPLEMPLPTFNHASWVYKLNVAYPEENLSMTCNLNPLRS</sequence>
<dbReference type="GO" id="GO:0005886">
    <property type="term" value="C:plasma membrane"/>
    <property type="evidence" value="ECO:0007669"/>
    <property type="project" value="UniProtKB-SubCell"/>
</dbReference>
<evidence type="ECO:0000256" key="7">
    <source>
        <dbReference type="ARBA" id="ARBA00022692"/>
    </source>
</evidence>
<dbReference type="GO" id="GO:0030246">
    <property type="term" value="F:carbohydrate binding"/>
    <property type="evidence" value="ECO:0007669"/>
    <property type="project" value="UniProtKB-KW"/>
</dbReference>